<dbReference type="SUPFAM" id="SSF52518">
    <property type="entry name" value="Thiamin diphosphate-binding fold (THDP-binding)"/>
    <property type="match status" value="2"/>
</dbReference>
<sequence length="689" mass="74691">MADPLSIASGVAGLVSLGLTLCNGLHNYLSAVKDRYSDIETATQGLALLQSNICIIQSSTLKLGHRHALAANGVNLGLRNCETQLRALENFVEDLATAPSLSGAKQKWQKQKMFIRYPFDQKKLFQLQEQLSKANSTLGSFVQSFNLDLNIGISDDLQVLKRDIHANDSVTHATLRMISNQLCSISSVGQSTNVGMTTSFTLVDDQPVATNSALGQRDIQPLYLRNSEAEKVICRKLSTMECACPNSTNGAVYSRSSHTLPNVVETAGSHLVAAPPTPIPASSHDDAFTLAQRPAISYHGAISRFSASYSGNTHASGIFGNGPFGIGTGAMLTTGQAAACLFRRLYEAGARAVHGVPGDYNLTALDYLEPAGLAWIGNCNELNAGYAADGYGRIKGIGALIITLGVGELSAINAILFILVDTGASRYSMVTEVNDLVKVTGFPTAMILFGKGVVDEILRNFYGVYGTVGDHVFVDWVKNCNLVLYIRPCENNVNTYYFKTIPEASKTIRFEKDSLQIGCADGEHIRWALHPVGLLRQLPNLPALLASLPRVQKTDPLLQDTFWKRIPEFFESGDIIMTETGTPSTGGRDFVLPRQTTPINSGVWLSIGYMLGSSQGVALAQRDLVAEGSSRRGRTILFEGDRSFQMTAQELSSIIHKRLDMIIFLINNDGYTIERLVHGKDAIYNDVAP</sequence>
<dbReference type="Gene3D" id="3.40.50.970">
    <property type="match status" value="2"/>
</dbReference>
<dbReference type="InterPro" id="IPR012000">
    <property type="entry name" value="Thiamin_PyroP_enz_cen_dom"/>
</dbReference>
<evidence type="ECO:0000259" key="12">
    <source>
        <dbReference type="Pfam" id="PF02776"/>
    </source>
</evidence>
<keyword evidence="5" id="KW-0210">Decarboxylase</keyword>
<evidence type="ECO:0000256" key="7">
    <source>
        <dbReference type="ARBA" id="ARBA00023052"/>
    </source>
</evidence>
<organism evidence="13 14">
    <name type="scientific">Fusarium oxysporum NRRL 32931</name>
    <dbReference type="NCBI Taxonomy" id="660029"/>
    <lineage>
        <taxon>Eukaryota</taxon>
        <taxon>Fungi</taxon>
        <taxon>Dikarya</taxon>
        <taxon>Ascomycota</taxon>
        <taxon>Pezizomycotina</taxon>
        <taxon>Sordariomycetes</taxon>
        <taxon>Hypocreomycetidae</taxon>
        <taxon>Hypocreales</taxon>
        <taxon>Nectriaceae</taxon>
        <taxon>Fusarium</taxon>
        <taxon>Fusarium oxysporum species complex</taxon>
    </lineage>
</organism>
<dbReference type="InterPro" id="IPR012110">
    <property type="entry name" value="PDC/IPDC-like"/>
</dbReference>
<dbReference type="AlphaFoldDB" id="W9IH95"/>
<accession>W9IH95</accession>
<evidence type="ECO:0000256" key="2">
    <source>
        <dbReference type="ARBA" id="ARBA00007812"/>
    </source>
</evidence>
<protein>
    <recommendedName>
        <fullName evidence="3">Pyruvate decarboxylase</fullName>
    </recommendedName>
</protein>
<keyword evidence="7 9" id="KW-0786">Thiamine pyrophosphate</keyword>
<evidence type="ECO:0000256" key="4">
    <source>
        <dbReference type="ARBA" id="ARBA00022723"/>
    </source>
</evidence>
<dbReference type="InterPro" id="IPR029061">
    <property type="entry name" value="THDP-binding"/>
</dbReference>
<keyword evidence="8" id="KW-0456">Lyase</keyword>
<dbReference type="InterPro" id="IPR011766">
    <property type="entry name" value="TPP_enzyme_TPP-bd"/>
</dbReference>
<keyword evidence="6" id="KW-0460">Magnesium</keyword>
<proteinExistence type="inferred from homology"/>
<dbReference type="SUPFAM" id="SSF52467">
    <property type="entry name" value="DHS-like NAD/FAD-binding domain"/>
    <property type="match status" value="1"/>
</dbReference>
<reference evidence="13 14" key="1">
    <citation type="submission" date="2011-06" db="EMBL/GenBank/DDBJ databases">
        <title>The Genome Sequence of Fusarium oxysporum FOSC 3-a.</title>
        <authorList>
            <consortium name="The Broad Institute Genome Sequencing Platform"/>
            <person name="Ma L.-J."/>
            <person name="Gale L.R."/>
            <person name="Schwartz D.C."/>
            <person name="Zhou S."/>
            <person name="Corby-Kistler H."/>
            <person name="Young S.K."/>
            <person name="Zeng Q."/>
            <person name="Gargeya S."/>
            <person name="Fitzgerald M."/>
            <person name="Haas B."/>
            <person name="Abouelleil A."/>
            <person name="Alvarado L."/>
            <person name="Arachchi H.M."/>
            <person name="Berlin A."/>
            <person name="Brown A."/>
            <person name="Chapman S.B."/>
            <person name="Chen Z."/>
            <person name="Dunbar C."/>
            <person name="Freedman E."/>
            <person name="Gearin G."/>
            <person name="Gellesch M."/>
            <person name="Goldberg J."/>
            <person name="Griggs A."/>
            <person name="Gujja S."/>
            <person name="Heiman D."/>
            <person name="Howarth C."/>
            <person name="Larson L."/>
            <person name="Lui A."/>
            <person name="MacDonald P.J.P."/>
            <person name="Mehta T."/>
            <person name="Montmayeur A."/>
            <person name="Murphy C."/>
            <person name="Neiman D."/>
            <person name="Pearson M."/>
            <person name="Priest M."/>
            <person name="Roberts A."/>
            <person name="Saif S."/>
            <person name="Shea T."/>
            <person name="Shenoy N."/>
            <person name="Sisk P."/>
            <person name="Stolte C."/>
            <person name="Sykes S."/>
            <person name="Wortman J."/>
            <person name="Nusbaum C."/>
            <person name="Birren B."/>
        </authorList>
    </citation>
    <scope>NUCLEOTIDE SEQUENCE [LARGE SCALE GENOMIC DNA]</scope>
    <source>
        <strain evidence="14">FOSC 3-a</strain>
    </source>
</reference>
<keyword evidence="13" id="KW-0670">Pyruvate</keyword>
<dbReference type="Gene3D" id="3.40.50.1220">
    <property type="entry name" value="TPP-binding domain"/>
    <property type="match status" value="1"/>
</dbReference>
<dbReference type="Pfam" id="PF02775">
    <property type="entry name" value="TPP_enzyme_C"/>
    <property type="match status" value="1"/>
</dbReference>
<keyword evidence="4" id="KW-0479">Metal-binding</keyword>
<dbReference type="OrthoDB" id="308383at2759"/>
<name>W9IH95_FUSOX</name>
<feature type="domain" description="Thiamine pyrophosphate enzyme N-terminal TPP-binding" evidence="12">
    <location>
        <begin position="337"/>
        <end position="416"/>
    </location>
</feature>
<evidence type="ECO:0000259" key="10">
    <source>
        <dbReference type="Pfam" id="PF00205"/>
    </source>
</evidence>
<dbReference type="GO" id="GO:0004737">
    <property type="term" value="F:pyruvate decarboxylase activity"/>
    <property type="evidence" value="ECO:0007669"/>
    <property type="project" value="TreeGrafter"/>
</dbReference>
<dbReference type="GO" id="GO:0005829">
    <property type="term" value="C:cytosol"/>
    <property type="evidence" value="ECO:0007669"/>
    <property type="project" value="TreeGrafter"/>
</dbReference>
<dbReference type="PANTHER" id="PTHR43452">
    <property type="entry name" value="PYRUVATE DECARBOXYLASE"/>
    <property type="match status" value="1"/>
</dbReference>
<dbReference type="GO" id="GO:0030976">
    <property type="term" value="F:thiamine pyrophosphate binding"/>
    <property type="evidence" value="ECO:0007669"/>
    <property type="project" value="InterPro"/>
</dbReference>
<feature type="domain" description="Thiamine pyrophosphate enzyme TPP-binding" evidence="11">
    <location>
        <begin position="594"/>
        <end position="675"/>
    </location>
</feature>
<dbReference type="InterPro" id="IPR029035">
    <property type="entry name" value="DHS-like_NAD/FAD-binding_dom"/>
</dbReference>
<evidence type="ECO:0000313" key="13">
    <source>
        <dbReference type="EMBL" id="EWY92204.1"/>
    </source>
</evidence>
<evidence type="ECO:0000256" key="5">
    <source>
        <dbReference type="ARBA" id="ARBA00022793"/>
    </source>
</evidence>
<feature type="domain" description="Thiamine pyrophosphate enzyme central" evidence="10">
    <location>
        <begin position="418"/>
        <end position="518"/>
    </location>
</feature>
<dbReference type="Pfam" id="PF00205">
    <property type="entry name" value="TPP_enzyme_M"/>
    <property type="match status" value="1"/>
</dbReference>
<evidence type="ECO:0000256" key="6">
    <source>
        <dbReference type="ARBA" id="ARBA00022842"/>
    </source>
</evidence>
<gene>
    <name evidence="13" type="ORF">FOYG_05789</name>
</gene>
<comment type="similarity">
    <text evidence="2 9">Belongs to the TPP enzyme family.</text>
</comment>
<evidence type="ECO:0000256" key="8">
    <source>
        <dbReference type="ARBA" id="ARBA00023239"/>
    </source>
</evidence>
<dbReference type="Proteomes" id="UP000030753">
    <property type="component" value="Unassembled WGS sequence"/>
</dbReference>
<evidence type="ECO:0000256" key="9">
    <source>
        <dbReference type="RuleBase" id="RU362132"/>
    </source>
</evidence>
<dbReference type="GO" id="GO:0005634">
    <property type="term" value="C:nucleus"/>
    <property type="evidence" value="ECO:0007669"/>
    <property type="project" value="TreeGrafter"/>
</dbReference>
<dbReference type="GO" id="GO:0000949">
    <property type="term" value="P:aromatic amino acid family catabolic process to alcohol via Ehrlich pathway"/>
    <property type="evidence" value="ECO:0007669"/>
    <property type="project" value="TreeGrafter"/>
</dbReference>
<dbReference type="EMBL" id="JH717842">
    <property type="protein sequence ID" value="EWY92204.1"/>
    <property type="molecule type" value="Genomic_DNA"/>
</dbReference>
<comment type="cofactor">
    <cofactor evidence="1">
        <name>thiamine diphosphate</name>
        <dbReference type="ChEBI" id="CHEBI:58937"/>
    </cofactor>
</comment>
<dbReference type="Pfam" id="PF02776">
    <property type="entry name" value="TPP_enzyme_N"/>
    <property type="match status" value="1"/>
</dbReference>
<evidence type="ECO:0000259" key="11">
    <source>
        <dbReference type="Pfam" id="PF02775"/>
    </source>
</evidence>
<evidence type="ECO:0000256" key="3">
    <source>
        <dbReference type="ARBA" id="ARBA00014422"/>
    </source>
</evidence>
<dbReference type="PANTHER" id="PTHR43452:SF11">
    <property type="entry name" value="PYRUVATE DECARBOXYLASE"/>
    <property type="match status" value="1"/>
</dbReference>
<dbReference type="GO" id="GO:0000287">
    <property type="term" value="F:magnesium ion binding"/>
    <property type="evidence" value="ECO:0007669"/>
    <property type="project" value="InterPro"/>
</dbReference>
<dbReference type="HOGENOM" id="CLU_399573_0_0_1"/>
<evidence type="ECO:0000313" key="14">
    <source>
        <dbReference type="Proteomes" id="UP000030753"/>
    </source>
</evidence>
<dbReference type="InterPro" id="IPR012001">
    <property type="entry name" value="Thiamin_PyroP_enz_TPP-bd_dom"/>
</dbReference>
<evidence type="ECO:0000256" key="1">
    <source>
        <dbReference type="ARBA" id="ARBA00001964"/>
    </source>
</evidence>